<name>A0ABU9NIB7_9FLAO</name>
<dbReference type="Proteomes" id="UP001468798">
    <property type="component" value="Unassembled WGS sequence"/>
</dbReference>
<comment type="similarity">
    <text evidence="6">Belongs to the peptidase M48 family.</text>
</comment>
<dbReference type="EMBL" id="JBCGDP010000001">
    <property type="protein sequence ID" value="MEM0575083.1"/>
    <property type="molecule type" value="Genomic_DNA"/>
</dbReference>
<evidence type="ECO:0000313" key="9">
    <source>
        <dbReference type="EMBL" id="MEM0575083.1"/>
    </source>
</evidence>
<protein>
    <submittedName>
        <fullName evidence="9">M48 family metalloprotease</fullName>
        <ecNumber evidence="9">3.4.24.-</ecNumber>
    </submittedName>
</protein>
<evidence type="ECO:0000259" key="8">
    <source>
        <dbReference type="Pfam" id="PF01435"/>
    </source>
</evidence>
<gene>
    <name evidence="9" type="ORF">WFZ86_01125</name>
</gene>
<dbReference type="InterPro" id="IPR001915">
    <property type="entry name" value="Peptidase_M48"/>
</dbReference>
<keyword evidence="5 6" id="KW-0482">Metalloprotease</keyword>
<organism evidence="9 10">
    <name type="scientific">Flavobacterium polysaccharolyticum</name>
    <dbReference type="NCBI Taxonomy" id="3133148"/>
    <lineage>
        <taxon>Bacteria</taxon>
        <taxon>Pseudomonadati</taxon>
        <taxon>Bacteroidota</taxon>
        <taxon>Flavobacteriia</taxon>
        <taxon>Flavobacteriales</taxon>
        <taxon>Flavobacteriaceae</taxon>
        <taxon>Flavobacterium</taxon>
    </lineage>
</organism>
<dbReference type="PANTHER" id="PTHR22726">
    <property type="entry name" value="METALLOENDOPEPTIDASE OMA1"/>
    <property type="match status" value="1"/>
</dbReference>
<dbReference type="GO" id="GO:0008237">
    <property type="term" value="F:metallopeptidase activity"/>
    <property type="evidence" value="ECO:0007669"/>
    <property type="project" value="UniProtKB-KW"/>
</dbReference>
<evidence type="ECO:0000256" key="5">
    <source>
        <dbReference type="ARBA" id="ARBA00023049"/>
    </source>
</evidence>
<sequence length="278" mass="30622">MIKNRVISVVVVLFMFSMSSNAQKINDKIIGSVGKVVKGFSFSNEEAVALAKAAVDQMDKENPVADSKDKYTVRLKKIFSKHTTENGIKLNYKVYKVKEVNAFACADGSVRVYQGLMDVMDDNEVLAVIGHEIGHVVNNDSQDAVKAAYKKEALIDAVSSQSDKIAALTSSDLGKIGNLIIDSKHSRMQESEADLYSYDFMKRNGYNVNAVESAFTILAKLSEGADASFLSRITSSHPDAKERAENAKMRAEKDGLYKPYVKKSEASKTKTVVKKKKK</sequence>
<dbReference type="Gene3D" id="3.30.2010.10">
    <property type="entry name" value="Metalloproteases ('zincins'), catalytic domain"/>
    <property type="match status" value="1"/>
</dbReference>
<evidence type="ECO:0000256" key="3">
    <source>
        <dbReference type="ARBA" id="ARBA00022801"/>
    </source>
</evidence>
<evidence type="ECO:0000256" key="4">
    <source>
        <dbReference type="ARBA" id="ARBA00022833"/>
    </source>
</evidence>
<evidence type="ECO:0000256" key="1">
    <source>
        <dbReference type="ARBA" id="ARBA00022670"/>
    </source>
</evidence>
<keyword evidence="7" id="KW-0732">Signal</keyword>
<evidence type="ECO:0000256" key="6">
    <source>
        <dbReference type="RuleBase" id="RU003983"/>
    </source>
</evidence>
<dbReference type="InterPro" id="IPR051156">
    <property type="entry name" value="Mito/Outer_Membr_Metalloprot"/>
</dbReference>
<comment type="caution">
    <text evidence="9">The sequence shown here is derived from an EMBL/GenBank/DDBJ whole genome shotgun (WGS) entry which is preliminary data.</text>
</comment>
<dbReference type="EC" id="3.4.24.-" evidence="9"/>
<feature type="signal peptide" evidence="7">
    <location>
        <begin position="1"/>
        <end position="22"/>
    </location>
</feature>
<evidence type="ECO:0000313" key="10">
    <source>
        <dbReference type="Proteomes" id="UP001468798"/>
    </source>
</evidence>
<feature type="chain" id="PRO_5046827978" evidence="7">
    <location>
        <begin position="23"/>
        <end position="278"/>
    </location>
</feature>
<dbReference type="Pfam" id="PF01435">
    <property type="entry name" value="Peptidase_M48"/>
    <property type="match status" value="1"/>
</dbReference>
<keyword evidence="10" id="KW-1185">Reference proteome</keyword>
<keyword evidence="1 6" id="KW-0645">Protease</keyword>
<keyword evidence="3 6" id="KW-0378">Hydrolase</keyword>
<accession>A0ABU9NIB7</accession>
<keyword evidence="2" id="KW-0479">Metal-binding</keyword>
<reference evidence="9 10" key="1">
    <citation type="submission" date="2024-03" db="EMBL/GenBank/DDBJ databases">
        <title>Two novel species of the genus Flavobacterium exhibiting potentially degradation of complex polysaccharides.</title>
        <authorList>
            <person name="Lian X."/>
        </authorList>
    </citation>
    <scope>NUCLEOTIDE SEQUENCE [LARGE SCALE GENOMIC DNA]</scope>
    <source>
        <strain evidence="9 10">N6</strain>
    </source>
</reference>
<evidence type="ECO:0000256" key="7">
    <source>
        <dbReference type="SAM" id="SignalP"/>
    </source>
</evidence>
<proteinExistence type="inferred from homology"/>
<dbReference type="PANTHER" id="PTHR22726:SF8">
    <property type="entry name" value="METALLOPROTEASE YCAL"/>
    <property type="match status" value="1"/>
</dbReference>
<keyword evidence="4 6" id="KW-0862">Zinc</keyword>
<feature type="domain" description="Peptidase M48" evidence="8">
    <location>
        <begin position="75"/>
        <end position="249"/>
    </location>
</feature>
<comment type="cofactor">
    <cofactor evidence="6">
        <name>Zn(2+)</name>
        <dbReference type="ChEBI" id="CHEBI:29105"/>
    </cofactor>
    <text evidence="6">Binds 1 zinc ion per subunit.</text>
</comment>
<evidence type="ECO:0000256" key="2">
    <source>
        <dbReference type="ARBA" id="ARBA00022723"/>
    </source>
</evidence>